<feature type="domain" description="FecR protein" evidence="3">
    <location>
        <begin position="81"/>
        <end position="175"/>
    </location>
</feature>
<feature type="chain" id="PRO_5045826149" evidence="2">
    <location>
        <begin position="32"/>
        <end position="677"/>
    </location>
</feature>
<feature type="compositionally biased region" description="Polar residues" evidence="1">
    <location>
        <begin position="509"/>
        <end position="520"/>
    </location>
</feature>
<feature type="signal peptide" evidence="2">
    <location>
        <begin position="1"/>
        <end position="31"/>
    </location>
</feature>
<dbReference type="Pfam" id="PF20245">
    <property type="entry name" value="DUF6600"/>
    <property type="match status" value="1"/>
</dbReference>
<evidence type="ECO:0000313" key="5">
    <source>
        <dbReference type="Proteomes" id="UP000620046"/>
    </source>
</evidence>
<accession>A0ABQ1FN74</accession>
<feature type="compositionally biased region" description="Pro residues" evidence="1">
    <location>
        <begin position="659"/>
        <end position="671"/>
    </location>
</feature>
<evidence type="ECO:0000256" key="1">
    <source>
        <dbReference type="SAM" id="MobiDB-lite"/>
    </source>
</evidence>
<feature type="compositionally biased region" description="Low complexity" evidence="1">
    <location>
        <begin position="628"/>
        <end position="643"/>
    </location>
</feature>
<dbReference type="RefSeq" id="WP_188793118.1">
    <property type="nucleotide sequence ID" value="NZ_BMJA01000001.1"/>
</dbReference>
<evidence type="ECO:0000259" key="3">
    <source>
        <dbReference type="Pfam" id="PF04773"/>
    </source>
</evidence>
<feature type="compositionally biased region" description="Low complexity" evidence="1">
    <location>
        <begin position="542"/>
        <end position="558"/>
    </location>
</feature>
<dbReference type="Proteomes" id="UP000620046">
    <property type="component" value="Unassembled WGS sequence"/>
</dbReference>
<comment type="caution">
    <text evidence="4">The sequence shown here is derived from an EMBL/GenBank/DDBJ whole genome shotgun (WGS) entry which is preliminary data.</text>
</comment>
<dbReference type="PANTHER" id="PTHR38731">
    <property type="entry name" value="LIPL45-RELATED LIPOPROTEIN-RELATED"/>
    <property type="match status" value="1"/>
</dbReference>
<keyword evidence="5" id="KW-1185">Reference proteome</keyword>
<dbReference type="EMBL" id="BMJA01000001">
    <property type="protein sequence ID" value="GGA23547.1"/>
    <property type="molecule type" value="Genomic_DNA"/>
</dbReference>
<dbReference type="PANTHER" id="PTHR38731:SF3">
    <property type="entry name" value="BLL6125 PROTEIN"/>
    <property type="match status" value="1"/>
</dbReference>
<keyword evidence="2" id="KW-0732">Signal</keyword>
<evidence type="ECO:0000313" key="4">
    <source>
        <dbReference type="EMBL" id="GGA23547.1"/>
    </source>
</evidence>
<evidence type="ECO:0000256" key="2">
    <source>
        <dbReference type="SAM" id="SignalP"/>
    </source>
</evidence>
<name>A0ABQ1FN74_9GAMM</name>
<sequence>MRGPDGVVSLARGWRAFLAVCLLLCTGLALAQTDDSQTDATADPPARVARLSYASGDLGLMPAGSTEWAAADVNRPLTNGDKLSSGPDARAELELGGAALRISNQTDIGVLNLSDQIGQFELTQGTLSITVRNVDQGADYEIDTPTLALVINQPGTFRVDVGANGNGTTVTVFDGGGIVYGENNAQREVFSGRSYQFGDSTLSDMTVSDIQGRDEFDAWSNDRDAQYASSNSTQYVSPDVVGSQDLNQYGDWQQDDDYGAVWYPTTVAAGWAPYSLGHWVWIAPWGWTWVDAMPWGFAPYHYGRWVYLHRRWGWIPCAPRVRPIYAPALVAFVGIGRGGPVGWFPLGPHEVYNPWYRASRNYYTNVNLTNIRITRNINQETVINNIHNQYGFYHEGRPVTGVNYANRDMPHAFTAISAQAFASARNVQASQVRVDPQQFAHASVMAAAPVERPSSASFGQPRVASTRPLPSAAFNRPVVAVRAPAANVVAVGEIHAAARSNVRVLNVQPQSSPRVVSGQTFPRYGAPAQTQAAPRPVEEPARPQAAPRPAAPALPQVPHFAPAQQVQQTPRYEPQPSAVQQAPRYAPQPSMQQEQERQAIEQERFNAAQRAHQYVPEQQAPREVQPNPSYMPQQYHYQPPAQYARPEMGRPAEQQPHPQSAPHPQHAPPPARNDQQH</sequence>
<feature type="compositionally biased region" description="Basic and acidic residues" evidence="1">
    <location>
        <begin position="594"/>
        <end position="604"/>
    </location>
</feature>
<feature type="region of interest" description="Disordered" evidence="1">
    <location>
        <begin position="509"/>
        <end position="677"/>
    </location>
</feature>
<organism evidence="4 5">
    <name type="scientific">Dyella nitratireducens</name>
    <dbReference type="NCBI Taxonomy" id="1849580"/>
    <lineage>
        <taxon>Bacteria</taxon>
        <taxon>Pseudomonadati</taxon>
        <taxon>Pseudomonadota</taxon>
        <taxon>Gammaproteobacteria</taxon>
        <taxon>Lysobacterales</taxon>
        <taxon>Rhodanobacteraceae</taxon>
        <taxon>Dyella</taxon>
    </lineage>
</organism>
<reference evidence="5" key="1">
    <citation type="journal article" date="2019" name="Int. J. Syst. Evol. Microbiol.">
        <title>The Global Catalogue of Microorganisms (GCM) 10K type strain sequencing project: providing services to taxonomists for standard genome sequencing and annotation.</title>
        <authorList>
            <consortium name="The Broad Institute Genomics Platform"/>
            <consortium name="The Broad Institute Genome Sequencing Center for Infectious Disease"/>
            <person name="Wu L."/>
            <person name="Ma J."/>
        </authorList>
    </citation>
    <scope>NUCLEOTIDE SEQUENCE [LARGE SCALE GENOMIC DNA]</scope>
    <source>
        <strain evidence="5">CGMCC 1.15439</strain>
    </source>
</reference>
<protein>
    <submittedName>
        <fullName evidence="4">Proline-rich exported protein</fullName>
    </submittedName>
</protein>
<dbReference type="Pfam" id="PF04773">
    <property type="entry name" value="FecR"/>
    <property type="match status" value="1"/>
</dbReference>
<gene>
    <name evidence="4" type="ORF">GCM10010981_09830</name>
</gene>
<dbReference type="InterPro" id="IPR006860">
    <property type="entry name" value="FecR"/>
</dbReference>
<dbReference type="InterPro" id="IPR046535">
    <property type="entry name" value="DUF6600"/>
</dbReference>
<proteinExistence type="predicted"/>